<name>A0A0F6VZT2_9BACT</name>
<dbReference type="EMBL" id="CP011125">
    <property type="protein sequence ID" value="AKF03615.1"/>
    <property type="molecule type" value="Genomic_DNA"/>
</dbReference>
<reference evidence="1 2" key="1">
    <citation type="submission" date="2015-03" db="EMBL/GenBank/DDBJ databases">
        <title>Genome assembly of Sandaracinus amylolyticus DSM 53668.</title>
        <authorList>
            <person name="Sharma G."/>
            <person name="Subramanian S."/>
        </authorList>
    </citation>
    <scope>NUCLEOTIDE SEQUENCE [LARGE SCALE GENOMIC DNA]</scope>
    <source>
        <strain evidence="1 2">DSM 53668</strain>
    </source>
</reference>
<evidence type="ECO:0000313" key="2">
    <source>
        <dbReference type="Proteomes" id="UP000034883"/>
    </source>
</evidence>
<proteinExistence type="predicted"/>
<dbReference type="STRING" id="927083.DB32_000764"/>
<dbReference type="KEGG" id="samy:DB32_000764"/>
<dbReference type="Proteomes" id="UP000034883">
    <property type="component" value="Chromosome"/>
</dbReference>
<accession>A0A0F6VZT2</accession>
<protein>
    <submittedName>
        <fullName evidence="1">Uncharacterized protein</fullName>
    </submittedName>
</protein>
<sequence>MDLSVVFQRDGALDMRRGFDVGAGPSAGIDVILGALDDLARDGELDPEPLRTASWLAQWEEIVLGEGERRGWSREGVDPVVALCERAELARILSAMEALRPAVVETMSAHVSSWDALSSFLRACHAEGSIALWCDLAG</sequence>
<keyword evidence="2" id="KW-1185">Reference proteome</keyword>
<gene>
    <name evidence="1" type="ORF">DB32_000764</name>
</gene>
<dbReference type="RefSeq" id="WP_053231053.1">
    <property type="nucleotide sequence ID" value="NZ_CP011125.1"/>
</dbReference>
<evidence type="ECO:0000313" key="1">
    <source>
        <dbReference type="EMBL" id="AKF03615.1"/>
    </source>
</evidence>
<dbReference type="AlphaFoldDB" id="A0A0F6VZT2"/>
<organism evidence="1 2">
    <name type="scientific">Sandaracinus amylolyticus</name>
    <dbReference type="NCBI Taxonomy" id="927083"/>
    <lineage>
        <taxon>Bacteria</taxon>
        <taxon>Pseudomonadati</taxon>
        <taxon>Myxococcota</taxon>
        <taxon>Polyangia</taxon>
        <taxon>Polyangiales</taxon>
        <taxon>Sandaracinaceae</taxon>
        <taxon>Sandaracinus</taxon>
    </lineage>
</organism>